<proteinExistence type="inferred from homology"/>
<dbReference type="Proteomes" id="UP000472267">
    <property type="component" value="Chromosome 1"/>
</dbReference>
<comment type="similarity">
    <text evidence="1">Belongs to the CARF family.</text>
</comment>
<sequence length="119" mass="13538">TSSGEDVVSEYLGQNQHLAQWVDTLRGYCESNKQWIARREFILRNMEAFPTIQPGVPSSSLDRLVSLSMVWANHVFLGLMDKIKDMGEGIVVQDVPTRKTTKDLIEACNHLSIIYTHFN</sequence>
<keyword evidence="4" id="KW-1185">Reference proteome</keyword>
<protein>
    <submittedName>
        <fullName evidence="3">CDKN2A interacting protein</fullName>
    </submittedName>
</protein>
<evidence type="ECO:0000256" key="1">
    <source>
        <dbReference type="ARBA" id="ARBA00010053"/>
    </source>
</evidence>
<dbReference type="AlphaFoldDB" id="A0A672HST2"/>
<dbReference type="InParanoid" id="A0A672HST2"/>
<name>A0A672HST2_SALFA</name>
<dbReference type="InterPro" id="IPR021859">
    <property type="entry name" value="XTBD"/>
</dbReference>
<feature type="domain" description="XRN2-binding (XTBD)" evidence="2">
    <location>
        <begin position="22"/>
        <end position="109"/>
    </location>
</feature>
<accession>A0A672HST2</accession>
<dbReference type="PROSITE" id="PS51827">
    <property type="entry name" value="XTBD"/>
    <property type="match status" value="1"/>
</dbReference>
<reference evidence="3" key="1">
    <citation type="submission" date="2019-06" db="EMBL/GenBank/DDBJ databases">
        <authorList>
            <consortium name="Wellcome Sanger Institute Data Sharing"/>
        </authorList>
    </citation>
    <scope>NUCLEOTIDE SEQUENCE [LARGE SCALE GENOMIC DNA]</scope>
</reference>
<evidence type="ECO:0000313" key="3">
    <source>
        <dbReference type="Ensembl" id="ENSSFAP00005032341.1"/>
    </source>
</evidence>
<dbReference type="Pfam" id="PF11952">
    <property type="entry name" value="XTBD"/>
    <property type="match status" value="1"/>
</dbReference>
<dbReference type="Ensembl" id="ENSSFAT00005033491.1">
    <property type="protein sequence ID" value="ENSSFAP00005032341.1"/>
    <property type="gene ID" value="ENSSFAG00005016382.1"/>
</dbReference>
<organism evidence="3 4">
    <name type="scientific">Salarias fasciatus</name>
    <name type="common">Jewelled blenny</name>
    <name type="synonym">Blennius fasciatus</name>
    <dbReference type="NCBI Taxonomy" id="181472"/>
    <lineage>
        <taxon>Eukaryota</taxon>
        <taxon>Metazoa</taxon>
        <taxon>Chordata</taxon>
        <taxon>Craniata</taxon>
        <taxon>Vertebrata</taxon>
        <taxon>Euteleostomi</taxon>
        <taxon>Actinopterygii</taxon>
        <taxon>Neopterygii</taxon>
        <taxon>Teleostei</taxon>
        <taxon>Neoteleostei</taxon>
        <taxon>Acanthomorphata</taxon>
        <taxon>Ovalentaria</taxon>
        <taxon>Blenniimorphae</taxon>
        <taxon>Blenniiformes</taxon>
        <taxon>Blennioidei</taxon>
        <taxon>Blenniidae</taxon>
        <taxon>Salariinae</taxon>
        <taxon>Salarias</taxon>
    </lineage>
</organism>
<evidence type="ECO:0000259" key="2">
    <source>
        <dbReference type="PROSITE" id="PS51827"/>
    </source>
</evidence>
<reference evidence="3" key="2">
    <citation type="submission" date="2025-08" db="UniProtKB">
        <authorList>
            <consortium name="Ensembl"/>
        </authorList>
    </citation>
    <scope>IDENTIFICATION</scope>
</reference>
<reference evidence="3" key="3">
    <citation type="submission" date="2025-09" db="UniProtKB">
        <authorList>
            <consortium name="Ensembl"/>
        </authorList>
    </citation>
    <scope>IDENTIFICATION</scope>
</reference>
<evidence type="ECO:0000313" key="4">
    <source>
        <dbReference type="Proteomes" id="UP000472267"/>
    </source>
</evidence>
<dbReference type="OMA" id="QWIARRE"/>